<reference evidence="1 2" key="1">
    <citation type="submission" date="2018-06" db="EMBL/GenBank/DDBJ databases">
        <title>Comparative genomics reveals the genomic features of Rhizophagus irregularis, R. cerebriforme, R. diaphanum and Gigaspora rosea, and their symbiotic lifestyle signature.</title>
        <authorList>
            <person name="Morin E."/>
            <person name="San Clemente H."/>
            <person name="Chen E.C.H."/>
            <person name="De La Providencia I."/>
            <person name="Hainaut M."/>
            <person name="Kuo A."/>
            <person name="Kohler A."/>
            <person name="Murat C."/>
            <person name="Tang N."/>
            <person name="Roy S."/>
            <person name="Loubradou J."/>
            <person name="Henrissat B."/>
            <person name="Grigoriev I.V."/>
            <person name="Corradi N."/>
            <person name="Roux C."/>
            <person name="Martin F.M."/>
        </authorList>
    </citation>
    <scope>NUCLEOTIDE SEQUENCE [LARGE SCALE GENOMIC DNA]</scope>
    <source>
        <strain evidence="1 2">DAOM 194757</strain>
    </source>
</reference>
<protein>
    <submittedName>
        <fullName evidence="1">Uncharacterized protein</fullName>
    </submittedName>
</protein>
<gene>
    <name evidence="1" type="ORF">C2G38_2032142</name>
</gene>
<comment type="caution">
    <text evidence="1">The sequence shown here is derived from an EMBL/GenBank/DDBJ whole genome shotgun (WGS) entry which is preliminary data.</text>
</comment>
<keyword evidence="2" id="KW-1185">Reference proteome</keyword>
<proteinExistence type="predicted"/>
<name>A0A397VQC6_9GLOM</name>
<sequence length="178" mass="20958">MKKYLERSASPPRRLTDAQRIHSKIPKFLEDLQRREETTLQLEEAIGNTCPEQIRFLCESLGQTDLNPNISLQYYYLLGEKSNEECWEFEIQGKFPTKFRNVQKAAQLIYNLYTCRGLTNLLVTQTITPNALARMYDEDFNLLLHEARTQKFQENAELIYLYDTFAGAQEQEWEYVGI</sequence>
<dbReference type="OrthoDB" id="2469805at2759"/>
<evidence type="ECO:0000313" key="1">
    <source>
        <dbReference type="EMBL" id="RIB24138.1"/>
    </source>
</evidence>
<accession>A0A397VQC6</accession>
<dbReference type="EMBL" id="QKWP01000229">
    <property type="protein sequence ID" value="RIB24138.1"/>
    <property type="molecule type" value="Genomic_DNA"/>
</dbReference>
<dbReference type="Proteomes" id="UP000266673">
    <property type="component" value="Unassembled WGS sequence"/>
</dbReference>
<organism evidence="1 2">
    <name type="scientific">Gigaspora rosea</name>
    <dbReference type="NCBI Taxonomy" id="44941"/>
    <lineage>
        <taxon>Eukaryota</taxon>
        <taxon>Fungi</taxon>
        <taxon>Fungi incertae sedis</taxon>
        <taxon>Mucoromycota</taxon>
        <taxon>Glomeromycotina</taxon>
        <taxon>Glomeromycetes</taxon>
        <taxon>Diversisporales</taxon>
        <taxon>Gigasporaceae</taxon>
        <taxon>Gigaspora</taxon>
    </lineage>
</organism>
<evidence type="ECO:0000313" key="2">
    <source>
        <dbReference type="Proteomes" id="UP000266673"/>
    </source>
</evidence>
<dbReference type="AlphaFoldDB" id="A0A397VQC6"/>